<evidence type="ECO:0000313" key="14">
    <source>
        <dbReference type="Proteomes" id="UP001265083"/>
    </source>
</evidence>
<proteinExistence type="inferred from homology"/>
<name>A0A1H2KE83_9ACTN</name>
<evidence type="ECO:0000259" key="9">
    <source>
        <dbReference type="Pfam" id="PF02770"/>
    </source>
</evidence>
<organism evidence="12 13">
    <name type="scientific">Gordonia westfalica</name>
    <dbReference type="NCBI Taxonomy" id="158898"/>
    <lineage>
        <taxon>Bacteria</taxon>
        <taxon>Bacillati</taxon>
        <taxon>Actinomycetota</taxon>
        <taxon>Actinomycetes</taxon>
        <taxon>Mycobacteriales</taxon>
        <taxon>Gordoniaceae</taxon>
        <taxon>Gordonia</taxon>
    </lineage>
</organism>
<evidence type="ECO:0000313" key="11">
    <source>
        <dbReference type="EMBL" id="MDS1116117.1"/>
    </source>
</evidence>
<dbReference type="PROSITE" id="PS00073">
    <property type="entry name" value="ACYL_COA_DH_2"/>
    <property type="match status" value="1"/>
</dbReference>
<dbReference type="Gene3D" id="2.40.110.10">
    <property type="entry name" value="Butyryl-CoA Dehydrogenase, subunit A, domain 2"/>
    <property type="match status" value="1"/>
</dbReference>
<comment type="cofactor">
    <cofactor evidence="1 7">
        <name>FAD</name>
        <dbReference type="ChEBI" id="CHEBI:57692"/>
    </cofactor>
</comment>
<dbReference type="GO" id="GO:0003995">
    <property type="term" value="F:acyl-CoA dehydrogenase activity"/>
    <property type="evidence" value="ECO:0007669"/>
    <property type="project" value="InterPro"/>
</dbReference>
<dbReference type="OrthoDB" id="8876745at2"/>
<dbReference type="PIRSF" id="PIRSF016578">
    <property type="entry name" value="HsaA"/>
    <property type="match status" value="1"/>
</dbReference>
<evidence type="ECO:0000313" key="12">
    <source>
        <dbReference type="EMBL" id="SDU66959.1"/>
    </source>
</evidence>
<dbReference type="RefSeq" id="WP_074851849.1">
    <property type="nucleotide sequence ID" value="NZ_FNLM01000034.1"/>
</dbReference>
<dbReference type="SUPFAM" id="SSF47203">
    <property type="entry name" value="Acyl-CoA dehydrogenase C-terminal domain-like"/>
    <property type="match status" value="1"/>
</dbReference>
<dbReference type="InterPro" id="IPR006089">
    <property type="entry name" value="Acyl-CoA_DH_CS"/>
</dbReference>
<comment type="similarity">
    <text evidence="2 7">Belongs to the acyl-CoA dehydrogenase family.</text>
</comment>
<evidence type="ECO:0000256" key="3">
    <source>
        <dbReference type="ARBA" id="ARBA00022630"/>
    </source>
</evidence>
<evidence type="ECO:0000259" key="10">
    <source>
        <dbReference type="Pfam" id="PF02771"/>
    </source>
</evidence>
<evidence type="ECO:0000256" key="2">
    <source>
        <dbReference type="ARBA" id="ARBA00009347"/>
    </source>
</evidence>
<dbReference type="InterPro" id="IPR037069">
    <property type="entry name" value="AcylCoA_DH/ox_N_sf"/>
</dbReference>
<dbReference type="GO" id="GO:0050660">
    <property type="term" value="F:flavin adenine dinucleotide binding"/>
    <property type="evidence" value="ECO:0007669"/>
    <property type="project" value="InterPro"/>
</dbReference>
<dbReference type="SUPFAM" id="SSF56645">
    <property type="entry name" value="Acyl-CoA dehydrogenase NM domain-like"/>
    <property type="match status" value="1"/>
</dbReference>
<evidence type="ECO:0000313" key="13">
    <source>
        <dbReference type="Proteomes" id="UP000183180"/>
    </source>
</evidence>
<dbReference type="Gene3D" id="1.20.140.10">
    <property type="entry name" value="Butyryl-CoA Dehydrogenase, subunit A, domain 3"/>
    <property type="match status" value="1"/>
</dbReference>
<keyword evidence="5 7" id="KW-0560">Oxidoreductase</keyword>
<comment type="catalytic activity">
    <reaction evidence="6">
        <text>a 2,3-saturated acyl-CoA + A = a 2,3-dehydroacyl-CoA + AH2</text>
        <dbReference type="Rhea" id="RHEA:48608"/>
        <dbReference type="ChEBI" id="CHEBI:13193"/>
        <dbReference type="ChEBI" id="CHEBI:17499"/>
        <dbReference type="ChEBI" id="CHEBI:60015"/>
        <dbReference type="ChEBI" id="CHEBI:65111"/>
    </reaction>
</comment>
<evidence type="ECO:0000256" key="1">
    <source>
        <dbReference type="ARBA" id="ARBA00001974"/>
    </source>
</evidence>
<dbReference type="Proteomes" id="UP000183180">
    <property type="component" value="Unassembled WGS sequence"/>
</dbReference>
<evidence type="ECO:0000256" key="7">
    <source>
        <dbReference type="RuleBase" id="RU362125"/>
    </source>
</evidence>
<sequence length="379" mass="41461">MKRTLFDSEHDQFRDTVRSFLTKEAVPHTADWEEAGEVSRDFWTAAADQGLVGFAAPEQYGGGGLRDFRFNAVLNEEVVRTGTVGDGFSLTNDIVLPYFLDIATPEQQGRWLPGIVSGETAIAIAMSEPGTGSDLRAIKSTATRVDGGWRLNGSKTFITRGIQADLIIVAARIPENDGGGFGLFVVSGDHEGFQRGRKLQKIGRKAQDTAELFFEDVLVAESDVLGEPGKGLRYMMGNLAQERLSMAVVAVAQAEYAVETAIAYGKERKAFGQPIGSFQANRFTLAELSTQVGIARVFVDRCIEAQNAGELTAAEAAGAKFWTTELEFNALDTCLQMHGGYGYMEEYDVARRWRDARVQRIYGGTNEIMREIVGRSLGL</sequence>
<feature type="domain" description="Acyl-CoA oxidase/dehydrogenase middle" evidence="9">
    <location>
        <begin position="123"/>
        <end position="217"/>
    </location>
</feature>
<dbReference type="STRING" id="158898.SAMN04488548_1343150"/>
<evidence type="ECO:0000256" key="6">
    <source>
        <dbReference type="ARBA" id="ARBA00052546"/>
    </source>
</evidence>
<dbReference type="FunFam" id="2.40.110.10:FF:000002">
    <property type="entry name" value="Acyl-CoA dehydrogenase fadE12"/>
    <property type="match status" value="1"/>
</dbReference>
<reference evidence="12 13" key="1">
    <citation type="submission" date="2016-10" db="EMBL/GenBank/DDBJ databases">
        <authorList>
            <person name="de Groot N.N."/>
        </authorList>
    </citation>
    <scope>NUCLEOTIDE SEQUENCE [LARGE SCALE GENOMIC DNA]</scope>
    <source>
        <strain evidence="12 13">DSM 44215</strain>
    </source>
</reference>
<dbReference type="PANTHER" id="PTHR43884:SF12">
    <property type="entry name" value="ISOVALERYL-COA DEHYDROGENASE, MITOCHONDRIAL-RELATED"/>
    <property type="match status" value="1"/>
</dbReference>
<dbReference type="InterPro" id="IPR009100">
    <property type="entry name" value="AcylCoA_DH/oxidase_NM_dom_sf"/>
</dbReference>
<reference evidence="11 14" key="2">
    <citation type="submission" date="2023-08" db="EMBL/GenBank/DDBJ databases">
        <title>Bioegradation of LLDPE and BLDPE plastic by marine bacteria from coast plastic debris.</title>
        <authorList>
            <person name="Rong Z."/>
        </authorList>
    </citation>
    <scope>NUCLEOTIDE SEQUENCE [LARGE SCALE GENOMIC DNA]</scope>
    <source>
        <strain evidence="11 14">Z-2</strain>
    </source>
</reference>
<accession>A0A1H2KE83</accession>
<gene>
    <name evidence="11" type="ORF">RD149_20440</name>
    <name evidence="12" type="ORF">SAMN04488548_1343150</name>
</gene>
<dbReference type="PANTHER" id="PTHR43884">
    <property type="entry name" value="ACYL-COA DEHYDROGENASE"/>
    <property type="match status" value="1"/>
</dbReference>
<evidence type="ECO:0000256" key="5">
    <source>
        <dbReference type="ARBA" id="ARBA00023002"/>
    </source>
</evidence>
<dbReference type="AlphaFoldDB" id="A0A1H2KE83"/>
<dbReference type="InterPro" id="IPR046373">
    <property type="entry name" value="Acyl-CoA_Oxase/DH_mid-dom_sf"/>
</dbReference>
<dbReference type="FunFam" id="1.20.140.10:FF:000001">
    <property type="entry name" value="Acyl-CoA dehydrogenase"/>
    <property type="match status" value="1"/>
</dbReference>
<dbReference type="InterPro" id="IPR006091">
    <property type="entry name" value="Acyl-CoA_Oxase/DH_mid-dom"/>
</dbReference>
<dbReference type="Pfam" id="PF02770">
    <property type="entry name" value="Acyl-CoA_dh_M"/>
    <property type="match status" value="1"/>
</dbReference>
<dbReference type="InterPro" id="IPR036250">
    <property type="entry name" value="AcylCo_DH-like_C"/>
</dbReference>
<feature type="domain" description="Acyl-CoA dehydrogenase/oxidase C-terminal" evidence="8">
    <location>
        <begin position="229"/>
        <end position="377"/>
    </location>
</feature>
<evidence type="ECO:0000259" key="8">
    <source>
        <dbReference type="Pfam" id="PF00441"/>
    </source>
</evidence>
<feature type="domain" description="Acyl-CoA dehydrogenase/oxidase N-terminal" evidence="10">
    <location>
        <begin position="8"/>
        <end position="119"/>
    </location>
</feature>
<dbReference type="EMBL" id="JAVLUS010000020">
    <property type="protein sequence ID" value="MDS1116117.1"/>
    <property type="molecule type" value="Genomic_DNA"/>
</dbReference>
<protein>
    <submittedName>
        <fullName evidence="11 12">Acyl-CoA dehydrogenase</fullName>
    </submittedName>
</protein>
<dbReference type="InterPro" id="IPR013786">
    <property type="entry name" value="AcylCoA_DH/ox_N"/>
</dbReference>
<dbReference type="Pfam" id="PF00441">
    <property type="entry name" value="Acyl-CoA_dh_1"/>
    <property type="match status" value="1"/>
</dbReference>
<dbReference type="Gene3D" id="1.10.540.10">
    <property type="entry name" value="Acyl-CoA dehydrogenase/oxidase, N-terminal domain"/>
    <property type="match status" value="1"/>
</dbReference>
<dbReference type="EMBL" id="FNLM01000034">
    <property type="protein sequence ID" value="SDU66959.1"/>
    <property type="molecule type" value="Genomic_DNA"/>
</dbReference>
<dbReference type="Proteomes" id="UP001265083">
    <property type="component" value="Unassembled WGS sequence"/>
</dbReference>
<dbReference type="InterPro" id="IPR009075">
    <property type="entry name" value="AcylCo_DH/oxidase_C"/>
</dbReference>
<evidence type="ECO:0000256" key="4">
    <source>
        <dbReference type="ARBA" id="ARBA00022827"/>
    </source>
</evidence>
<keyword evidence="3 7" id="KW-0285">Flavoprotein</keyword>
<dbReference type="Pfam" id="PF02771">
    <property type="entry name" value="Acyl-CoA_dh_N"/>
    <property type="match status" value="1"/>
</dbReference>
<keyword evidence="4 7" id="KW-0274">FAD</keyword>
<keyword evidence="14" id="KW-1185">Reference proteome</keyword>